<dbReference type="GeneID" id="93822956"/>
<feature type="binding site" evidence="5">
    <location>
        <position position="330"/>
    </location>
    <ligand>
        <name>a divalent metal cation</name>
        <dbReference type="ChEBI" id="CHEBI:60240"/>
        <label>1</label>
    </ligand>
</feature>
<dbReference type="PANTHER" id="PTHR13799">
    <property type="entry name" value="NGG1 INTERACTING FACTOR 3"/>
    <property type="match status" value="1"/>
</dbReference>
<feature type="binding site" evidence="5">
    <location>
        <position position="65"/>
    </location>
    <ligand>
        <name>a divalent metal cation</name>
        <dbReference type="ChEBI" id="CHEBI:60240"/>
        <label>1</label>
    </ligand>
</feature>
<dbReference type="NCBIfam" id="TIGR00486">
    <property type="entry name" value="YbgI_SA1388"/>
    <property type="match status" value="1"/>
</dbReference>
<proteinExistence type="inferred from homology"/>
<protein>
    <recommendedName>
        <fullName evidence="2 4">GTP cyclohydrolase 1 type 2 homolog</fullName>
    </recommendedName>
</protein>
<dbReference type="Gene3D" id="3.30.70.120">
    <property type="match status" value="1"/>
</dbReference>
<organism evidence="7 9">
    <name type="scientific">Staphylococcus pseudintermedius</name>
    <dbReference type="NCBI Taxonomy" id="283734"/>
    <lineage>
        <taxon>Bacteria</taxon>
        <taxon>Bacillati</taxon>
        <taxon>Bacillota</taxon>
        <taxon>Bacilli</taxon>
        <taxon>Bacillales</taxon>
        <taxon>Staphylococcaceae</taxon>
        <taxon>Staphylococcus</taxon>
        <taxon>Staphylococcus intermedius group</taxon>
    </lineage>
</organism>
<reference evidence="7 9" key="1">
    <citation type="journal article" date="2018" name="Vet. Microbiol.">
        <title>Clonal diversity and geographic distribution of methicillin-resistant Staphylococcus pseudintermedius from Australian animals: Discovery of novel sequence types.</title>
        <authorList>
            <person name="Worthing K.A."/>
            <person name="Abraham S."/>
            <person name="Coombs G.W."/>
            <person name="Pang S."/>
            <person name="Saputra S."/>
            <person name="Jordan D."/>
            <person name="Trott D.J."/>
            <person name="Norris J.M."/>
        </authorList>
    </citation>
    <scope>NUCLEOTIDE SEQUENCE [LARGE SCALE GENOMIC DNA]</scope>
    <source>
        <strain evidence="7 9">ST525 1</strain>
    </source>
</reference>
<gene>
    <name evidence="7" type="ORF">DD902_05710</name>
    <name evidence="8" type="ORF">DV961_01820</name>
    <name evidence="6" type="ORF">EGV54_01565</name>
</gene>
<evidence type="ECO:0000256" key="5">
    <source>
        <dbReference type="PIRSR" id="PIRSR602678-1"/>
    </source>
</evidence>
<reference evidence="6 11" key="4">
    <citation type="submission" date="2018-11" db="EMBL/GenBank/DDBJ databases">
        <authorList>
            <consortium name="Veterinary Laboratory Investigation and Response Network"/>
        </authorList>
    </citation>
    <scope>NUCLEOTIDE SEQUENCE [LARGE SCALE GENOMIC DNA]</scope>
    <source>
        <strain evidence="6 11">SPSE-18-VL-LA-PA-Ryan-0021</strain>
    </source>
</reference>
<keyword evidence="11" id="KW-1185">Reference proteome</keyword>
<dbReference type="Proteomes" id="UP000246800">
    <property type="component" value="Unassembled WGS sequence"/>
</dbReference>
<dbReference type="GO" id="GO:0005737">
    <property type="term" value="C:cytoplasm"/>
    <property type="evidence" value="ECO:0007669"/>
    <property type="project" value="TreeGrafter"/>
</dbReference>
<feature type="binding site" evidence="5">
    <location>
        <position position="64"/>
    </location>
    <ligand>
        <name>a divalent metal cation</name>
        <dbReference type="ChEBI" id="CHEBI:60240"/>
        <label>2</label>
    </ligand>
</feature>
<evidence type="ECO:0000256" key="1">
    <source>
        <dbReference type="ARBA" id="ARBA00006964"/>
    </source>
</evidence>
<dbReference type="EMBL" id="AAXKXX010000001">
    <property type="protein sequence ID" value="EGQ4383790.1"/>
    <property type="molecule type" value="Genomic_DNA"/>
</dbReference>
<comment type="caution">
    <text evidence="7">The sequence shown here is derived from an EMBL/GenBank/DDBJ whole genome shotgun (WGS) entry which is preliminary data.</text>
</comment>
<dbReference type="Proteomes" id="UP000256409">
    <property type="component" value="Unassembled WGS sequence"/>
</dbReference>
<evidence type="ECO:0000313" key="11">
    <source>
        <dbReference type="Proteomes" id="UP000600220"/>
    </source>
</evidence>
<dbReference type="InterPro" id="IPR017221">
    <property type="entry name" value="DUF34/NIF3_bac"/>
</dbReference>
<evidence type="ECO:0000313" key="8">
    <source>
        <dbReference type="EMBL" id="REA83831.1"/>
    </source>
</evidence>
<keyword evidence="3 4" id="KW-0479">Metal-binding</keyword>
<dbReference type="FunFam" id="3.30.70.120:FF:000006">
    <property type="entry name" value="GTP cyclohydrolase 1 type 2 homolog"/>
    <property type="match status" value="1"/>
</dbReference>
<dbReference type="OrthoDB" id="9792792at2"/>
<dbReference type="AlphaFoldDB" id="A0A161W8B2"/>
<reference evidence="10" key="3">
    <citation type="journal article" date="2018" name="Vet. Microbiol.">
        <title>Molecular epidemiology of methicillin-resistant staphylococci amongst veterinary personnel, personnel-owned pets, patients and the hospital environment of two companion animal veterinary hospitals.</title>
        <authorList>
            <person name="Worthing K.A."/>
            <person name="Brown J."/>
            <person name="Gerber L."/>
            <person name="Abraham S."/>
            <person name="Trott D."/>
            <person name="Norris J.M."/>
        </authorList>
    </citation>
    <scope>NUCLEOTIDE SEQUENCE [LARGE SCALE GENOMIC DNA]</scope>
    <source>
        <strain evidence="10">ST496-2</strain>
    </source>
</reference>
<evidence type="ECO:0000313" key="7">
    <source>
        <dbReference type="EMBL" id="PWZ75286.1"/>
    </source>
</evidence>
<comment type="similarity">
    <text evidence="1 4">Belongs to the GTP cyclohydrolase I type 2/NIF3 family.</text>
</comment>
<evidence type="ECO:0000256" key="3">
    <source>
        <dbReference type="ARBA" id="ARBA00022723"/>
    </source>
</evidence>
<evidence type="ECO:0000256" key="4">
    <source>
        <dbReference type="PIRNR" id="PIRNR037489"/>
    </source>
</evidence>
<dbReference type="eggNOG" id="COG0327">
    <property type="taxonomic scope" value="Bacteria"/>
</dbReference>
<name>A0A161W8B2_STAPS</name>
<dbReference type="SUPFAM" id="SSF102705">
    <property type="entry name" value="NIF3 (NGG1p interacting factor 3)-like"/>
    <property type="match status" value="1"/>
</dbReference>
<dbReference type="InterPro" id="IPR036069">
    <property type="entry name" value="DUF34/NIF3_sf"/>
</dbReference>
<dbReference type="Pfam" id="PF01784">
    <property type="entry name" value="DUF34_NIF3"/>
    <property type="match status" value="1"/>
</dbReference>
<dbReference type="InterPro" id="IPR002678">
    <property type="entry name" value="DUF34/NIF3"/>
</dbReference>
<evidence type="ECO:0000256" key="2">
    <source>
        <dbReference type="ARBA" id="ARBA00022112"/>
    </source>
</evidence>
<dbReference type="EMBL" id="QQPC01000009">
    <property type="protein sequence ID" value="REA83831.1"/>
    <property type="molecule type" value="Genomic_DNA"/>
</dbReference>
<reference evidence="8" key="2">
    <citation type="journal article" date="2018" name="Vet. Microbiol.">
        <title>Methicillin-resistant staphylococci amongst veterinary personnel, personnel-owned pets, patients and the hospital environment of two small animal veterinary hospitals.</title>
        <authorList>
            <person name="Worthing K.A."/>
            <person name="Brown J."/>
            <person name="Gerber L."/>
            <person name="Abraham S."/>
            <person name="Trott D."/>
            <person name="Norris J.M."/>
        </authorList>
    </citation>
    <scope>NUCLEOTIDE SEQUENCE</scope>
    <source>
        <strain evidence="8">ST496-2</strain>
    </source>
</reference>
<feature type="binding site" evidence="5">
    <location>
        <position position="327"/>
    </location>
    <ligand>
        <name>a divalent metal cation</name>
        <dbReference type="ChEBI" id="CHEBI:60240"/>
        <label>1</label>
    </ligand>
</feature>
<sequence length="367" mass="40844">MKLHELLTTLNQEVPFDTAESWDNVGLLIGDKQSVVNGILTALDCTLDVVEEAIDQNINTIIAHHPLIFKGVKHITEDGGYGSILYRLIQNNINLIALHTNLDVHPKGVNAMLAKKLGLKNNELLDRQTTMYYKVQVFIPKENAQAFKDTLADHGMATEGNYEYCFFNSEGEGQFKPVGEANPHIGQIGDIETVNELKIEFMIPGSQMTCVQKIIEANHPYETPVYDFIPMKKMSQYGLGMIGDLPEPQSVESFVQSVKKVLKMPSVRYIGNRDTTIQRVAIVGGAGIGFENLAHQRGADLFITGDIKHHEALDAKMAGINLLDINHYSEYVMKEGLVSLLQDWLADVSTQIPVIASSVHTDPYDYM</sequence>
<feature type="binding site" evidence="5">
    <location>
        <position position="103"/>
    </location>
    <ligand>
        <name>a divalent metal cation</name>
        <dbReference type="ChEBI" id="CHEBI:60240"/>
        <label>1</label>
    </ligand>
</feature>
<dbReference type="Gene3D" id="3.40.1390.30">
    <property type="entry name" value="NIF3 (NGG1p interacting factor 3)-like"/>
    <property type="match status" value="1"/>
</dbReference>
<accession>A0A161W8B2</accession>
<evidence type="ECO:0000313" key="9">
    <source>
        <dbReference type="Proteomes" id="UP000246800"/>
    </source>
</evidence>
<dbReference type="GO" id="GO:0046872">
    <property type="term" value="F:metal ion binding"/>
    <property type="evidence" value="ECO:0007669"/>
    <property type="project" value="UniProtKB-UniRule"/>
</dbReference>
<dbReference type="EMBL" id="QEIT01000028">
    <property type="protein sequence ID" value="PWZ75286.1"/>
    <property type="molecule type" value="Genomic_DNA"/>
</dbReference>
<dbReference type="PANTHER" id="PTHR13799:SF14">
    <property type="entry name" value="GTP CYCLOHYDROLASE 1 TYPE 2 HOMOLOG"/>
    <property type="match status" value="1"/>
</dbReference>
<evidence type="ECO:0000313" key="10">
    <source>
        <dbReference type="Proteomes" id="UP000256409"/>
    </source>
</evidence>
<dbReference type="PIRSF" id="PIRSF037489">
    <property type="entry name" value="UCP037489_NIF3_YqfO"/>
    <property type="match status" value="1"/>
</dbReference>
<dbReference type="InterPro" id="IPR015867">
    <property type="entry name" value="N-reg_PII/ATP_PRibTrfase_C"/>
</dbReference>
<evidence type="ECO:0000313" key="6">
    <source>
        <dbReference type="EMBL" id="EGQ4383790.1"/>
    </source>
</evidence>
<dbReference type="RefSeq" id="WP_037542857.1">
    <property type="nucleotide sequence ID" value="NZ_AP019372.1"/>
</dbReference>
<dbReference type="Proteomes" id="UP000600220">
    <property type="component" value="Unassembled WGS sequence"/>
</dbReference>
<dbReference type="FunFam" id="3.40.1390.30:FF:000001">
    <property type="entry name" value="GTP cyclohydrolase 1 type 2"/>
    <property type="match status" value="1"/>
</dbReference>